<reference evidence="4 5" key="2">
    <citation type="submission" date="2013-02" db="EMBL/GenBank/DDBJ databases">
        <title>The Genome Sequence of Plasmodium falciparum 7G8.</title>
        <authorList>
            <consortium name="The Broad Institute Genome Sequencing Platform"/>
            <consortium name="The Broad Institute Genome Sequencing Center for Infectious Disease"/>
            <person name="Neafsey D."/>
            <person name="Cheeseman I."/>
            <person name="Volkman S."/>
            <person name="Adams J."/>
            <person name="Walker B."/>
            <person name="Young S.K."/>
            <person name="Zeng Q."/>
            <person name="Gargeya S."/>
            <person name="Fitzgerald M."/>
            <person name="Haas B."/>
            <person name="Abouelleil A."/>
            <person name="Alvarado L."/>
            <person name="Arachchi H.M."/>
            <person name="Berlin A.M."/>
            <person name="Chapman S.B."/>
            <person name="Dewar J."/>
            <person name="Goldberg J."/>
            <person name="Griggs A."/>
            <person name="Gujja S."/>
            <person name="Hansen M."/>
            <person name="Howarth C."/>
            <person name="Imamovic A."/>
            <person name="Larimer J."/>
            <person name="McCowan C."/>
            <person name="Murphy C."/>
            <person name="Neiman D."/>
            <person name="Pearson M."/>
            <person name="Priest M."/>
            <person name="Roberts A."/>
            <person name="Saif S."/>
            <person name="Shea T."/>
            <person name="Sisk P."/>
            <person name="Sykes S."/>
            <person name="Wortman J."/>
            <person name="Nusbaum C."/>
            <person name="Birren B."/>
        </authorList>
    </citation>
    <scope>NUCLEOTIDE SEQUENCE [LARGE SCALE GENOMIC DNA]</scope>
    <source>
        <strain evidence="4 5">7G8</strain>
    </source>
</reference>
<dbReference type="Proteomes" id="UP000030688">
    <property type="component" value="Unassembled WGS sequence"/>
</dbReference>
<name>W7ET25_PLAF8</name>
<dbReference type="Pfam" id="PF02009">
    <property type="entry name" value="RIFIN"/>
    <property type="match status" value="1"/>
</dbReference>
<organism evidence="4 5">
    <name type="scientific">Plasmodium falciparum (isolate 7G8)</name>
    <dbReference type="NCBI Taxonomy" id="57266"/>
    <lineage>
        <taxon>Eukaryota</taxon>
        <taxon>Sar</taxon>
        <taxon>Alveolata</taxon>
        <taxon>Apicomplexa</taxon>
        <taxon>Aconoidasida</taxon>
        <taxon>Haemosporida</taxon>
        <taxon>Plasmodiidae</taxon>
        <taxon>Plasmodium</taxon>
        <taxon>Plasmodium (Laverania)</taxon>
    </lineage>
</organism>
<reference evidence="5" key="1">
    <citation type="submission" date="2007-11" db="EMBL/GenBank/DDBJ databases">
        <authorList>
            <consortium name="The Broad Institute Genome Sequencing Platform"/>
            <person name="Volkman S.K."/>
            <person name="Daily J.P."/>
            <person name="Sarr O."/>
            <person name="Ndiaye D."/>
            <person name="Ndir O."/>
            <person name="Mboup S."/>
            <person name="Lukens A."/>
            <person name="Stange-Thomann N."/>
            <person name="Mauceli E."/>
            <person name="Gnerre S."/>
            <person name="Jaffe D."/>
            <person name="Zainoun J."/>
            <person name="Wiegand R.C."/>
            <person name="Birren B."/>
            <person name="Galagan J."/>
            <person name="Lander E."/>
            <person name="Wirth D.F."/>
        </authorList>
    </citation>
    <scope>NUCLEOTIDE SEQUENCE [LARGE SCALE GENOMIC DNA]</scope>
    <source>
        <strain evidence="5">7G8</strain>
    </source>
</reference>
<evidence type="ECO:0008006" key="6">
    <source>
        <dbReference type="Google" id="ProtNLM"/>
    </source>
</evidence>
<protein>
    <recommendedName>
        <fullName evidence="6">Rifin</fullName>
    </recommendedName>
</protein>
<dbReference type="NCBIfam" id="TIGR01477">
    <property type="entry name" value="RIFIN"/>
    <property type="match status" value="1"/>
</dbReference>
<feature type="coiled-coil region" evidence="1">
    <location>
        <begin position="81"/>
        <end position="112"/>
    </location>
</feature>
<feature type="transmembrane region" description="Helical" evidence="3">
    <location>
        <begin position="318"/>
        <end position="341"/>
    </location>
</feature>
<evidence type="ECO:0000256" key="3">
    <source>
        <dbReference type="SAM" id="Phobius"/>
    </source>
</evidence>
<feature type="region of interest" description="Disordered" evidence="2">
    <location>
        <begin position="1"/>
        <end position="21"/>
    </location>
</feature>
<dbReference type="InterPro" id="IPR006373">
    <property type="entry name" value="VSA_Rifin"/>
</dbReference>
<gene>
    <name evidence="4" type="ORF">PFBG_05945</name>
</gene>
<keyword evidence="3" id="KW-1133">Transmembrane helix</keyword>
<sequence length="361" mass="39536">MPNYDNDPDMNSVRENFDRQTSQRFEEYEERMREKRQKCKEQCDKEIQQIILKDKIKKSLAEKVEKGCLKCGCGLGGEIFDRQTSQRFEEYEERMREKRQKCKEQCDKEIQQIILKDKIKKSLAEKVEKGCLKCGCGLGGVATSVGVLGTAVVYALKTAALDAAIDAAIAGGEAEGVAAGDIAGAAEVIRLIKKTLGIERLAFGTLDKIIDANTYNNAELISGSIYSQYSVTCKLGPPPPGADTSICNALGVAGLGEEQALGVNLTTLEGIRTSVEVMVSDAEGVAKVFTNSATEKAIATLIPKNMGAVNTTYASCQIAIIASIVAIVVIALIMLIIYLILRYRRKKKMNKRLQYTKLLKE</sequence>
<evidence type="ECO:0000313" key="4">
    <source>
        <dbReference type="EMBL" id="EUR58888.1"/>
    </source>
</evidence>
<evidence type="ECO:0000256" key="2">
    <source>
        <dbReference type="SAM" id="MobiDB-lite"/>
    </source>
</evidence>
<evidence type="ECO:0000256" key="1">
    <source>
        <dbReference type="SAM" id="Coils"/>
    </source>
</evidence>
<dbReference type="AlphaFoldDB" id="W7ET25"/>
<dbReference type="EMBL" id="KE123660">
    <property type="protein sequence ID" value="EUR58888.1"/>
    <property type="molecule type" value="Genomic_DNA"/>
</dbReference>
<keyword evidence="3" id="KW-0472">Membrane</keyword>
<evidence type="ECO:0000313" key="5">
    <source>
        <dbReference type="Proteomes" id="UP000030688"/>
    </source>
</evidence>
<keyword evidence="1" id="KW-0175">Coiled coil</keyword>
<accession>W7ET25</accession>
<proteinExistence type="predicted"/>
<keyword evidence="3" id="KW-0812">Transmembrane</keyword>